<dbReference type="AlphaFoldDB" id="A0AAV9JQQ0"/>
<evidence type="ECO:0000313" key="2">
    <source>
        <dbReference type="EMBL" id="KAK4547543.1"/>
    </source>
</evidence>
<organism evidence="2 3">
    <name type="scientific">Oleoguttula mirabilis</name>
    <dbReference type="NCBI Taxonomy" id="1507867"/>
    <lineage>
        <taxon>Eukaryota</taxon>
        <taxon>Fungi</taxon>
        <taxon>Dikarya</taxon>
        <taxon>Ascomycota</taxon>
        <taxon>Pezizomycotina</taxon>
        <taxon>Dothideomycetes</taxon>
        <taxon>Dothideomycetidae</taxon>
        <taxon>Mycosphaerellales</taxon>
        <taxon>Teratosphaeriaceae</taxon>
        <taxon>Oleoguttula</taxon>
    </lineage>
</organism>
<evidence type="ECO:0000313" key="3">
    <source>
        <dbReference type="Proteomes" id="UP001324427"/>
    </source>
</evidence>
<dbReference type="Proteomes" id="UP001324427">
    <property type="component" value="Unassembled WGS sequence"/>
</dbReference>
<name>A0AAV9JQQ0_9PEZI</name>
<gene>
    <name evidence="2" type="ORF">LTR36_000500</name>
</gene>
<dbReference type="InterPro" id="IPR047975">
    <property type="entry name" value="Heme_bind_FMP"/>
</dbReference>
<keyword evidence="3" id="KW-1185">Reference proteome</keyword>
<evidence type="ECO:0000256" key="1">
    <source>
        <dbReference type="SAM" id="MobiDB-lite"/>
    </source>
</evidence>
<feature type="region of interest" description="Disordered" evidence="1">
    <location>
        <begin position="136"/>
        <end position="156"/>
    </location>
</feature>
<dbReference type="EMBL" id="JAVFHQ010000010">
    <property type="protein sequence ID" value="KAK4547543.1"/>
    <property type="molecule type" value="Genomic_DNA"/>
</dbReference>
<dbReference type="NCBIfam" id="NF040572">
    <property type="entry name" value="heme_bind_FMP"/>
    <property type="match status" value="1"/>
</dbReference>
<accession>A0AAV9JQQ0</accession>
<sequence>MAAERLRHEVATGDLPTISLGNFNWQPVEKRAVLSSRARAAGVPGTAQTPIAAQRFLDSVANAKPAAPLTEAEFPLNQLQLKTFAGTGYNVVWRPRPASKDPGQREQEIQPRVKGVRADVLELNLTAETMAFTGSLGDVPNRGSGHAEGPGKTLGSQRDIMLKGISYIQRVGAFENNLTGSNNHPEPAGIHFEPGVFMLVPASENPKQPATLNRMASIPHGTTINAQGPAPTPATLIKGPMKPNDINVIPKESIVPFDLNNPESRLPTGPNSSFPHLEFPEKASEREELDRLPSFLSKFTGPGKIITKEVFQDPNQILRDAILGQEIDSFAMFDLATKGGLLGGQTANIGFLEGTPDQLKAGFGNAHAIKMTVRYWIETVGKTLTVQAKQTADQIFEMPASAAGVLAPKFVVSAAESTKLKSDIKHRFTWTQIQYSQNVTLNFNGLSWPHVSVATLGDTSTITVTAEDLGGVPIKSVL</sequence>
<comment type="caution">
    <text evidence="2">The sequence shown here is derived from an EMBL/GenBank/DDBJ whole genome shotgun (WGS) entry which is preliminary data.</text>
</comment>
<proteinExistence type="predicted"/>
<protein>
    <submittedName>
        <fullName evidence="2">Uncharacterized protein</fullName>
    </submittedName>
</protein>
<reference evidence="2 3" key="1">
    <citation type="submission" date="2021-11" db="EMBL/GenBank/DDBJ databases">
        <title>Black yeast isolated from Biological Soil Crust.</title>
        <authorList>
            <person name="Kurbessoian T."/>
        </authorList>
    </citation>
    <scope>NUCLEOTIDE SEQUENCE [LARGE SCALE GENOMIC DNA]</scope>
    <source>
        <strain evidence="2 3">CCFEE 5522</strain>
    </source>
</reference>